<keyword evidence="2" id="KW-1185">Reference proteome</keyword>
<sequence>MADLPPCSSSSMEEWQEKRGLQTMNLRSVFTLEQQRVLESYYDNGMTNQSKSCFQLILQCAQETKLDFSVVRTWVGNKRRKLASRNDQNAGVSHSLSLSNHSMVGGVCPITGVVGLSKRVGFPHNGARAGRQQEGLG</sequence>
<dbReference type="RefSeq" id="XP_045542952.1">
    <property type="nucleotide sequence ID" value="XM_045686996.1"/>
</dbReference>
<gene>
    <name evidence="3" type="primary">LOC123724079</name>
</gene>
<accession>A0ABM3C8T7</accession>
<protein>
    <submittedName>
        <fullName evidence="3">Highly divergent homeobox-like</fullName>
    </submittedName>
</protein>
<organism evidence="2 3">
    <name type="scientific">Salmo salar</name>
    <name type="common">Atlantic salmon</name>
    <dbReference type="NCBI Taxonomy" id="8030"/>
    <lineage>
        <taxon>Eukaryota</taxon>
        <taxon>Metazoa</taxon>
        <taxon>Chordata</taxon>
        <taxon>Craniata</taxon>
        <taxon>Vertebrata</taxon>
        <taxon>Euteleostomi</taxon>
        <taxon>Actinopterygii</taxon>
        <taxon>Neopterygii</taxon>
        <taxon>Teleostei</taxon>
        <taxon>Protacanthopterygii</taxon>
        <taxon>Salmoniformes</taxon>
        <taxon>Salmonidae</taxon>
        <taxon>Salmoninae</taxon>
        <taxon>Salmo</taxon>
    </lineage>
</organism>
<dbReference type="InterPro" id="IPR001356">
    <property type="entry name" value="HD"/>
</dbReference>
<dbReference type="CDD" id="cd00086">
    <property type="entry name" value="homeodomain"/>
    <property type="match status" value="1"/>
</dbReference>
<evidence type="ECO:0000313" key="3">
    <source>
        <dbReference type="RefSeq" id="XP_045542952.1"/>
    </source>
</evidence>
<dbReference type="Gene3D" id="1.10.10.60">
    <property type="entry name" value="Homeodomain-like"/>
    <property type="match status" value="1"/>
</dbReference>
<name>A0ABM3C8T7_SALSA</name>
<dbReference type="Proteomes" id="UP001652741">
    <property type="component" value="Chromosome ssa09"/>
</dbReference>
<feature type="domain" description="Homeobox" evidence="1">
    <location>
        <begin position="23"/>
        <end position="89"/>
    </location>
</feature>
<dbReference type="GeneID" id="123724079"/>
<dbReference type="InterPro" id="IPR009057">
    <property type="entry name" value="Homeodomain-like_sf"/>
</dbReference>
<reference evidence="3" key="1">
    <citation type="submission" date="2025-08" db="UniProtKB">
        <authorList>
            <consortium name="RefSeq"/>
        </authorList>
    </citation>
    <scope>IDENTIFICATION</scope>
</reference>
<dbReference type="SMART" id="SM00389">
    <property type="entry name" value="HOX"/>
    <property type="match status" value="1"/>
</dbReference>
<evidence type="ECO:0000259" key="1">
    <source>
        <dbReference type="SMART" id="SM00389"/>
    </source>
</evidence>
<proteinExistence type="predicted"/>
<evidence type="ECO:0000313" key="2">
    <source>
        <dbReference type="Proteomes" id="UP001652741"/>
    </source>
</evidence>
<dbReference type="SUPFAM" id="SSF46689">
    <property type="entry name" value="Homeodomain-like"/>
    <property type="match status" value="1"/>
</dbReference>